<dbReference type="SUPFAM" id="SSF52954">
    <property type="entry name" value="Class II aaRS ABD-related"/>
    <property type="match status" value="1"/>
</dbReference>
<dbReference type="InterPro" id="IPR004154">
    <property type="entry name" value="Anticodon-bd"/>
</dbReference>
<dbReference type="InterPro" id="IPR036621">
    <property type="entry name" value="Anticodon-bd_dom_sf"/>
</dbReference>
<feature type="domain" description="Anticodon-binding" evidence="4">
    <location>
        <begin position="294"/>
        <end position="382"/>
    </location>
</feature>
<keyword evidence="2" id="KW-0436">Ligase</keyword>
<dbReference type="InterPro" id="IPR004516">
    <property type="entry name" value="HisRS/HisZ"/>
</dbReference>
<evidence type="ECO:0000313" key="6">
    <source>
        <dbReference type="Proteomes" id="UP000228809"/>
    </source>
</evidence>
<comment type="similarity">
    <text evidence="1">Belongs to the class-II aminoacyl-tRNA synthetase family.</text>
</comment>
<evidence type="ECO:0000259" key="4">
    <source>
        <dbReference type="Pfam" id="PF03129"/>
    </source>
</evidence>
<keyword evidence="2" id="KW-0030">Aminoacyl-tRNA synthetase</keyword>
<dbReference type="Pfam" id="PF03129">
    <property type="entry name" value="HGTP_anticodon"/>
    <property type="match status" value="1"/>
</dbReference>
<proteinExistence type="inferred from homology"/>
<accession>A0A2M6WDN8</accession>
<organism evidence="5 6">
    <name type="scientific">Candidatus Kaiserbacteria bacterium CG10_big_fil_rev_8_21_14_0_10_49_17</name>
    <dbReference type="NCBI Taxonomy" id="1974609"/>
    <lineage>
        <taxon>Bacteria</taxon>
        <taxon>Candidatus Kaiseribacteriota</taxon>
    </lineage>
</organism>
<evidence type="ECO:0000256" key="1">
    <source>
        <dbReference type="ARBA" id="ARBA00008226"/>
    </source>
</evidence>
<dbReference type="Gene3D" id="3.40.50.800">
    <property type="entry name" value="Anticodon-binding domain"/>
    <property type="match status" value="1"/>
</dbReference>
<reference evidence="6" key="1">
    <citation type="submission" date="2017-09" db="EMBL/GenBank/DDBJ databases">
        <title>Depth-based differentiation of microbial function through sediment-hosted aquifers and enrichment of novel symbionts in the deep terrestrial subsurface.</title>
        <authorList>
            <person name="Probst A.J."/>
            <person name="Ladd B."/>
            <person name="Jarett J.K."/>
            <person name="Geller-Mcgrath D.E."/>
            <person name="Sieber C.M.K."/>
            <person name="Emerson J.B."/>
            <person name="Anantharaman K."/>
            <person name="Thomas B.C."/>
            <person name="Malmstrom R."/>
            <person name="Stieglmeier M."/>
            <person name="Klingl A."/>
            <person name="Woyke T."/>
            <person name="Ryan C.M."/>
            <person name="Banfield J.F."/>
        </authorList>
    </citation>
    <scope>NUCLEOTIDE SEQUENCE [LARGE SCALE GENOMIC DNA]</scope>
</reference>
<evidence type="ECO:0000256" key="3">
    <source>
        <dbReference type="ARBA" id="ARBA00030619"/>
    </source>
</evidence>
<comment type="caution">
    <text evidence="5">The sequence shown here is derived from an EMBL/GenBank/DDBJ whole genome shotgun (WGS) entry which is preliminary data.</text>
</comment>
<dbReference type="Gene3D" id="3.30.930.10">
    <property type="entry name" value="Bira Bifunctional Protein, Domain 2"/>
    <property type="match status" value="1"/>
</dbReference>
<sequence length="383" mass="43476">MILLGNNMKSSDEYVRQAIAVARYYGFLPVEAVLPTCKLTRRLPAPIPSSEKADKEFAAIMYSYIENGYAKLSQPSLLYHYTENPDSISFGLQVLGSGKSIAEAILLKTALAILAETNTPKTCVYINGIGDRDSMQRFSRDLTAYLRKNIEDIPSHARQLMKKDPIAAYRDMLRKRHDIALRAPNTIQFLTEASRSHLREVLEYLEVAGVPYELDTNLVGYQDCHTRTFFEVREQNENEDDEQTIFARGGRFDELGKRSFKTEVPAVNVTLTIEKKGRMSKKSLEPKQQRKPKVCFIQLGFDAKLRALNVIEELRLSKVPVYQALGHERLTDQLALAEEMHIPYAVIMGQKEALENAVIVRNLDTRSQQTVPITMLPQHLKAL</sequence>
<dbReference type="InterPro" id="IPR045864">
    <property type="entry name" value="aa-tRNA-synth_II/BPL/LPL"/>
</dbReference>
<dbReference type="PANTHER" id="PTHR43707:SF1">
    <property type="entry name" value="HISTIDINE--TRNA LIGASE, MITOCHONDRIAL-RELATED"/>
    <property type="match status" value="1"/>
</dbReference>
<name>A0A2M6WDN8_9BACT</name>
<dbReference type="EMBL" id="PFBJ01000019">
    <property type="protein sequence ID" value="PIT90883.1"/>
    <property type="molecule type" value="Genomic_DNA"/>
</dbReference>
<gene>
    <name evidence="5" type="ORF">COU17_03485</name>
</gene>
<dbReference type="Proteomes" id="UP000228809">
    <property type="component" value="Unassembled WGS sequence"/>
</dbReference>
<protein>
    <recommendedName>
        <fullName evidence="3">Histidyl-tRNA synthetase</fullName>
    </recommendedName>
</protein>
<evidence type="ECO:0000256" key="2">
    <source>
        <dbReference type="ARBA" id="ARBA00023146"/>
    </source>
</evidence>
<dbReference type="PANTHER" id="PTHR43707">
    <property type="entry name" value="HISTIDYL-TRNA SYNTHETASE"/>
    <property type="match status" value="1"/>
</dbReference>
<dbReference type="GO" id="GO:0006427">
    <property type="term" value="P:histidyl-tRNA aminoacylation"/>
    <property type="evidence" value="ECO:0007669"/>
    <property type="project" value="TreeGrafter"/>
</dbReference>
<evidence type="ECO:0000313" key="5">
    <source>
        <dbReference type="EMBL" id="PIT90883.1"/>
    </source>
</evidence>
<dbReference type="SUPFAM" id="SSF55681">
    <property type="entry name" value="Class II aaRS and biotin synthetases"/>
    <property type="match status" value="1"/>
</dbReference>
<dbReference type="GO" id="GO:0004821">
    <property type="term" value="F:histidine-tRNA ligase activity"/>
    <property type="evidence" value="ECO:0007669"/>
    <property type="project" value="TreeGrafter"/>
</dbReference>
<dbReference type="GO" id="GO:0005737">
    <property type="term" value="C:cytoplasm"/>
    <property type="evidence" value="ECO:0007669"/>
    <property type="project" value="InterPro"/>
</dbReference>
<dbReference type="AlphaFoldDB" id="A0A2M6WDN8"/>